<dbReference type="SUPFAM" id="SSF56349">
    <property type="entry name" value="DNA breaking-rejoining enzymes"/>
    <property type="match status" value="1"/>
</dbReference>
<keyword evidence="2" id="KW-0233">DNA recombination</keyword>
<sequence>MLKGMQRLGKRVDSRKPITVDVLKRLILILHHVCKSIYETKLFRAAFALAFFGFMRIGEITYVNKNADNHVLKISDIKFNDIDSEVFVTIMSSKTDQIGCSTTLILSSNDNDNELCVVKMLKDYLQLRPDSEGQLFCHLNHNKLTRFQFLAVLRSALNFISLNPEEFNTHSFRIGAATTAALEGKTDEEIQTLGRWNSNSFKSYIRLSIFVVWIIGSSLVAKASSHSQIRPLGNDLGLHKLGYKLMWAGMSGMSVYNVVPIVENLIHCCCLPDAVLLHCGGNDIGLVNCAKLLFDIKFMLDIVARMVNGGAYSAWLGGSDLISEGTWVWNNYSQEEKLIQPTFWGPKQPNNYNDQDCLQFYNFYDGLGWDDEECEYQGHFMCEK</sequence>
<dbReference type="EMBL" id="CACVKT020009706">
    <property type="protein sequence ID" value="CAC5423077.1"/>
    <property type="molecule type" value="Genomic_DNA"/>
</dbReference>
<feature type="domain" description="Tyr recombinase" evidence="4">
    <location>
        <begin position="15"/>
        <end position="224"/>
    </location>
</feature>
<evidence type="ECO:0008006" key="7">
    <source>
        <dbReference type="Google" id="ProtNLM"/>
    </source>
</evidence>
<dbReference type="OrthoDB" id="6134901at2759"/>
<dbReference type="Gene3D" id="3.10.100.10">
    <property type="entry name" value="Mannose-Binding Protein A, subunit A"/>
    <property type="match status" value="1"/>
</dbReference>
<dbReference type="InterPro" id="IPR016187">
    <property type="entry name" value="CTDL_fold"/>
</dbReference>
<dbReference type="AlphaFoldDB" id="A0A6J8ERH0"/>
<dbReference type="InterPro" id="IPR052925">
    <property type="entry name" value="Phage_Integrase-like_Recomb"/>
</dbReference>
<evidence type="ECO:0000259" key="3">
    <source>
        <dbReference type="PROSITE" id="PS50041"/>
    </source>
</evidence>
<evidence type="ECO:0000256" key="2">
    <source>
        <dbReference type="ARBA" id="ARBA00023172"/>
    </source>
</evidence>
<dbReference type="Proteomes" id="UP000507470">
    <property type="component" value="Unassembled WGS sequence"/>
</dbReference>
<dbReference type="PANTHER" id="PTHR34605">
    <property type="entry name" value="PHAGE_INTEGRASE DOMAIN-CONTAINING PROTEIN"/>
    <property type="match status" value="1"/>
</dbReference>
<dbReference type="SUPFAM" id="SSF52266">
    <property type="entry name" value="SGNH hydrolase"/>
    <property type="match status" value="1"/>
</dbReference>
<dbReference type="GO" id="GO:0003677">
    <property type="term" value="F:DNA binding"/>
    <property type="evidence" value="ECO:0007669"/>
    <property type="project" value="InterPro"/>
</dbReference>
<name>A0A6J8ERH0_MYTCO</name>
<dbReference type="InterPro" id="IPR016186">
    <property type="entry name" value="C-type_lectin-like/link_sf"/>
</dbReference>
<dbReference type="PANTHER" id="PTHR34605:SF3">
    <property type="entry name" value="P CELL-TYPE AGGLUTINATION PROTEIN MAP4-LIKE-RELATED"/>
    <property type="match status" value="1"/>
</dbReference>
<proteinExistence type="predicted"/>
<accession>A0A6J8ERH0</accession>
<evidence type="ECO:0000256" key="1">
    <source>
        <dbReference type="ARBA" id="ARBA00023157"/>
    </source>
</evidence>
<dbReference type="GO" id="GO:0006310">
    <property type="term" value="P:DNA recombination"/>
    <property type="evidence" value="ECO:0007669"/>
    <property type="project" value="UniProtKB-KW"/>
</dbReference>
<evidence type="ECO:0000313" key="6">
    <source>
        <dbReference type="Proteomes" id="UP000507470"/>
    </source>
</evidence>
<evidence type="ECO:0000259" key="4">
    <source>
        <dbReference type="PROSITE" id="PS51898"/>
    </source>
</evidence>
<dbReference type="GO" id="GO:0015074">
    <property type="term" value="P:DNA integration"/>
    <property type="evidence" value="ECO:0007669"/>
    <property type="project" value="InterPro"/>
</dbReference>
<evidence type="ECO:0000313" key="5">
    <source>
        <dbReference type="EMBL" id="CAC5423077.1"/>
    </source>
</evidence>
<dbReference type="Pfam" id="PF00059">
    <property type="entry name" value="Lectin_C"/>
    <property type="match status" value="1"/>
</dbReference>
<dbReference type="InterPro" id="IPR002104">
    <property type="entry name" value="Integrase_catalytic"/>
</dbReference>
<dbReference type="InterPro" id="IPR001304">
    <property type="entry name" value="C-type_lectin-like"/>
</dbReference>
<gene>
    <name evidence="5" type="ORF">MCOR_55084</name>
</gene>
<dbReference type="PROSITE" id="PS00615">
    <property type="entry name" value="C_TYPE_LECTIN_1"/>
    <property type="match status" value="1"/>
</dbReference>
<keyword evidence="6" id="KW-1185">Reference proteome</keyword>
<dbReference type="InterPro" id="IPR013762">
    <property type="entry name" value="Integrase-like_cat_sf"/>
</dbReference>
<dbReference type="InterPro" id="IPR018378">
    <property type="entry name" value="C-type_lectin_CS"/>
</dbReference>
<dbReference type="SUPFAM" id="SSF56436">
    <property type="entry name" value="C-type lectin-like"/>
    <property type="match status" value="1"/>
</dbReference>
<feature type="domain" description="C-type lectin" evidence="3">
    <location>
        <begin position="270"/>
        <end position="383"/>
    </location>
</feature>
<organism evidence="5 6">
    <name type="scientific">Mytilus coruscus</name>
    <name type="common">Sea mussel</name>
    <dbReference type="NCBI Taxonomy" id="42192"/>
    <lineage>
        <taxon>Eukaryota</taxon>
        <taxon>Metazoa</taxon>
        <taxon>Spiralia</taxon>
        <taxon>Lophotrochozoa</taxon>
        <taxon>Mollusca</taxon>
        <taxon>Bivalvia</taxon>
        <taxon>Autobranchia</taxon>
        <taxon>Pteriomorphia</taxon>
        <taxon>Mytilida</taxon>
        <taxon>Mytiloidea</taxon>
        <taxon>Mytilidae</taxon>
        <taxon>Mytilinae</taxon>
        <taxon>Mytilus</taxon>
    </lineage>
</organism>
<dbReference type="CDD" id="cd00037">
    <property type="entry name" value="CLECT"/>
    <property type="match status" value="1"/>
</dbReference>
<keyword evidence="1" id="KW-1015">Disulfide bond</keyword>
<dbReference type="InterPro" id="IPR011010">
    <property type="entry name" value="DNA_brk_join_enz"/>
</dbReference>
<dbReference type="PROSITE" id="PS50041">
    <property type="entry name" value="C_TYPE_LECTIN_2"/>
    <property type="match status" value="1"/>
</dbReference>
<protein>
    <recommendedName>
        <fullName evidence="7">C-type lectin domain-containing protein</fullName>
    </recommendedName>
</protein>
<reference evidence="5 6" key="1">
    <citation type="submission" date="2020-06" db="EMBL/GenBank/DDBJ databases">
        <authorList>
            <person name="Li R."/>
            <person name="Bekaert M."/>
        </authorList>
    </citation>
    <scope>NUCLEOTIDE SEQUENCE [LARGE SCALE GENOMIC DNA]</scope>
    <source>
        <strain evidence="6">wild</strain>
    </source>
</reference>
<dbReference type="Pfam" id="PF00589">
    <property type="entry name" value="Phage_integrase"/>
    <property type="match status" value="1"/>
</dbReference>
<dbReference type="PROSITE" id="PS51898">
    <property type="entry name" value="TYR_RECOMBINASE"/>
    <property type="match status" value="1"/>
</dbReference>
<dbReference type="Gene3D" id="1.10.443.10">
    <property type="entry name" value="Intergrase catalytic core"/>
    <property type="match status" value="1"/>
</dbReference>